<dbReference type="FunFam" id="1.10.238.10:FF:000030">
    <property type="entry name" value="DCN1-like protein"/>
    <property type="match status" value="1"/>
</dbReference>
<dbReference type="GO" id="GO:0045116">
    <property type="term" value="P:protein neddylation"/>
    <property type="evidence" value="ECO:0007669"/>
    <property type="project" value="TreeGrafter"/>
</dbReference>
<dbReference type="InterPro" id="IPR005176">
    <property type="entry name" value="PONY_dom"/>
</dbReference>
<dbReference type="PANTHER" id="PTHR12281">
    <property type="entry name" value="RP42 RELATED"/>
    <property type="match status" value="1"/>
</dbReference>
<sequence>MSGPLDSNHTHGSQTLSTAPKTCILAQLALRFSPDCDLPRTRTNSNEFPLRLRLSSPPPPKKGRSTTVSRRASRNECAPEVFNQRACLKWFQEYSQNDDPNIMGPDGVEKFCSDINVKPEDIVMLVLAWKMKAKQMAYFTQEEWLQGMTEMSCDSIEKLCYKLDSLRNLLKDSATFKSIYRYSFDFTKDKDQRSLEIETAKSMLRVLLADQWNLFPQFMKFLDESKYKVINKDQWANILEFTRYVRDDLSNYDYDGAWPVLLDEFVEWLGKDNSMNQSEV</sequence>
<accession>A0A8S1DLJ6</accession>
<evidence type="ECO:0000313" key="7">
    <source>
        <dbReference type="Proteomes" id="UP000494165"/>
    </source>
</evidence>
<dbReference type="GO" id="GO:0031624">
    <property type="term" value="F:ubiquitin conjugating enzyme binding"/>
    <property type="evidence" value="ECO:0007669"/>
    <property type="project" value="TreeGrafter"/>
</dbReference>
<evidence type="ECO:0000256" key="4">
    <source>
        <dbReference type="SAM" id="MobiDB-lite"/>
    </source>
</evidence>
<dbReference type="AlphaFoldDB" id="A0A8S1DLJ6"/>
<dbReference type="FunFam" id="1.10.238.200:FF:000002">
    <property type="entry name" value="DCN1-like protein"/>
    <property type="match status" value="1"/>
</dbReference>
<organism evidence="6 7">
    <name type="scientific">Cloeon dipterum</name>
    <dbReference type="NCBI Taxonomy" id="197152"/>
    <lineage>
        <taxon>Eukaryota</taxon>
        <taxon>Metazoa</taxon>
        <taxon>Ecdysozoa</taxon>
        <taxon>Arthropoda</taxon>
        <taxon>Hexapoda</taxon>
        <taxon>Insecta</taxon>
        <taxon>Pterygota</taxon>
        <taxon>Palaeoptera</taxon>
        <taxon>Ephemeroptera</taxon>
        <taxon>Pisciforma</taxon>
        <taxon>Baetidae</taxon>
        <taxon>Cloeon</taxon>
    </lineage>
</organism>
<proteinExistence type="predicted"/>
<evidence type="ECO:0000259" key="5">
    <source>
        <dbReference type="PROSITE" id="PS51229"/>
    </source>
</evidence>
<gene>
    <name evidence="6" type="ORF">CLODIP_2_CD14722</name>
</gene>
<dbReference type="InterPro" id="IPR042460">
    <property type="entry name" value="DCN1-like_PONY"/>
</dbReference>
<reference evidence="6 7" key="1">
    <citation type="submission" date="2020-04" db="EMBL/GenBank/DDBJ databases">
        <authorList>
            <person name="Alioto T."/>
            <person name="Alioto T."/>
            <person name="Gomez Garrido J."/>
        </authorList>
    </citation>
    <scope>NUCLEOTIDE SEQUENCE [LARGE SCALE GENOMIC DNA]</scope>
</reference>
<comment type="function">
    <text evidence="2">Promotes neddylation of cullin components of SCF-type E3 ubiquitin ligase complexes and thus regulates SCF-type complex activity. Function promotes cell proliferation.</text>
</comment>
<evidence type="ECO:0000256" key="1">
    <source>
        <dbReference type="ARBA" id="ARBA00022786"/>
    </source>
</evidence>
<dbReference type="OrthoDB" id="286637at2759"/>
<name>A0A8S1DLJ6_9INSE</name>
<dbReference type="GO" id="GO:0097602">
    <property type="term" value="F:cullin family protein binding"/>
    <property type="evidence" value="ECO:0007669"/>
    <property type="project" value="TreeGrafter"/>
</dbReference>
<dbReference type="Gene3D" id="1.10.238.10">
    <property type="entry name" value="EF-hand"/>
    <property type="match status" value="1"/>
</dbReference>
<feature type="region of interest" description="Disordered" evidence="4">
    <location>
        <begin position="43"/>
        <end position="74"/>
    </location>
</feature>
<dbReference type="Gene3D" id="1.10.238.200">
    <property type="entry name" value="Cullin, PONY binding domain"/>
    <property type="match status" value="1"/>
</dbReference>
<dbReference type="Pfam" id="PF03556">
    <property type="entry name" value="Cullin_binding"/>
    <property type="match status" value="1"/>
</dbReference>
<comment type="function">
    <text evidence="3">Neddylation of cullins play an essential role in the regulation of SCF-type complexes activity.</text>
</comment>
<dbReference type="PANTHER" id="PTHR12281:SF12">
    <property type="entry name" value="DEFECTIVE IN CULLIN NEDDYLATION PROTEIN"/>
    <property type="match status" value="1"/>
</dbReference>
<dbReference type="PROSITE" id="PS51229">
    <property type="entry name" value="DCUN1"/>
    <property type="match status" value="1"/>
</dbReference>
<dbReference type="GO" id="GO:0000151">
    <property type="term" value="C:ubiquitin ligase complex"/>
    <property type="evidence" value="ECO:0007669"/>
    <property type="project" value="TreeGrafter"/>
</dbReference>
<keyword evidence="7" id="KW-1185">Reference proteome</keyword>
<evidence type="ECO:0000256" key="3">
    <source>
        <dbReference type="RuleBase" id="RU410713"/>
    </source>
</evidence>
<dbReference type="GO" id="GO:0032182">
    <property type="term" value="F:ubiquitin-like protein binding"/>
    <property type="evidence" value="ECO:0007669"/>
    <property type="project" value="TreeGrafter"/>
</dbReference>
<protein>
    <recommendedName>
        <fullName evidence="3">Defective in cullin neddylation protein</fullName>
    </recommendedName>
</protein>
<keyword evidence="1" id="KW-0833">Ubl conjugation pathway</keyword>
<evidence type="ECO:0000256" key="2">
    <source>
        <dbReference type="ARBA" id="ARBA00059219"/>
    </source>
</evidence>
<dbReference type="InterPro" id="IPR014764">
    <property type="entry name" value="DCN-prot"/>
</dbReference>
<comment type="caution">
    <text evidence="6">The sequence shown here is derived from an EMBL/GenBank/DDBJ whole genome shotgun (WGS) entry which is preliminary data.</text>
</comment>
<dbReference type="EMBL" id="CADEPI010000297">
    <property type="protein sequence ID" value="CAB3383134.1"/>
    <property type="molecule type" value="Genomic_DNA"/>
</dbReference>
<evidence type="ECO:0000313" key="6">
    <source>
        <dbReference type="EMBL" id="CAB3383134.1"/>
    </source>
</evidence>
<feature type="domain" description="DCUN1" evidence="5">
    <location>
        <begin position="82"/>
        <end position="270"/>
    </location>
</feature>
<dbReference type="Proteomes" id="UP000494165">
    <property type="component" value="Unassembled WGS sequence"/>
</dbReference>